<accession>A0ABV6DI10</accession>
<keyword evidence="3" id="KW-1185">Reference proteome</keyword>
<feature type="transmembrane region" description="Helical" evidence="1">
    <location>
        <begin position="6"/>
        <end position="31"/>
    </location>
</feature>
<evidence type="ECO:0000313" key="2">
    <source>
        <dbReference type="EMBL" id="MFC0212293.1"/>
    </source>
</evidence>
<evidence type="ECO:0008006" key="4">
    <source>
        <dbReference type="Google" id="ProtNLM"/>
    </source>
</evidence>
<keyword evidence="1" id="KW-1133">Transmembrane helix</keyword>
<dbReference type="RefSeq" id="WP_377469431.1">
    <property type="nucleotide sequence ID" value="NZ_JBHLWN010000027.1"/>
</dbReference>
<feature type="transmembrane region" description="Helical" evidence="1">
    <location>
        <begin position="98"/>
        <end position="114"/>
    </location>
</feature>
<dbReference type="EMBL" id="JBHLWN010000027">
    <property type="protein sequence ID" value="MFC0212293.1"/>
    <property type="molecule type" value="Genomic_DNA"/>
</dbReference>
<dbReference type="Proteomes" id="UP001589776">
    <property type="component" value="Unassembled WGS sequence"/>
</dbReference>
<comment type="caution">
    <text evidence="2">The sequence shown here is derived from an EMBL/GenBank/DDBJ whole genome shotgun (WGS) entry which is preliminary data.</text>
</comment>
<gene>
    <name evidence="2" type="ORF">ACFFK0_07440</name>
</gene>
<organism evidence="2 3">
    <name type="scientific">Paenibacillus chartarius</name>
    <dbReference type="NCBI Taxonomy" id="747481"/>
    <lineage>
        <taxon>Bacteria</taxon>
        <taxon>Bacillati</taxon>
        <taxon>Bacillota</taxon>
        <taxon>Bacilli</taxon>
        <taxon>Bacillales</taxon>
        <taxon>Paenibacillaceae</taxon>
        <taxon>Paenibacillus</taxon>
    </lineage>
</organism>
<proteinExistence type="predicted"/>
<sequence length="301" mass="33978">MAISYTWWNVIIHGSWSLIGITGYVAIYWLLRGAAERPVRWKPWNRASANALAGRLLEVGSRLLLVSKSDGKLTAKQLLLHGAGIQTEAVVYETVRRGLLICSIAVVGLGAAGLQNPSLLPVEAMYVALSGAICTVLLAADGKLLEQWKVQRSHRIVKEIYIVSSQLLYFTGSKMNLHLKLMRCVGPTRMIRPAMQRLLAEWYQEPGQAIADFGRRLGTDEARSFAETLQALRLHEHDSYYSLLRERVQDYKEKLELAKEGRKETVSYVLFVIAGLPILNTFRVFMYPWIMEGQKLFQSLN</sequence>
<feature type="transmembrane region" description="Helical" evidence="1">
    <location>
        <begin position="126"/>
        <end position="145"/>
    </location>
</feature>
<keyword evidence="1" id="KW-0472">Membrane</keyword>
<feature type="transmembrane region" description="Helical" evidence="1">
    <location>
        <begin position="268"/>
        <end position="290"/>
    </location>
</feature>
<evidence type="ECO:0000313" key="3">
    <source>
        <dbReference type="Proteomes" id="UP001589776"/>
    </source>
</evidence>
<keyword evidence="1" id="KW-0812">Transmembrane</keyword>
<name>A0ABV6DI10_9BACL</name>
<reference evidence="2 3" key="1">
    <citation type="submission" date="2024-09" db="EMBL/GenBank/DDBJ databases">
        <authorList>
            <person name="Sun Q."/>
            <person name="Mori K."/>
        </authorList>
    </citation>
    <scope>NUCLEOTIDE SEQUENCE [LARGE SCALE GENOMIC DNA]</scope>
    <source>
        <strain evidence="2 3">CCM 7759</strain>
    </source>
</reference>
<protein>
    <recommendedName>
        <fullName evidence="4">Type II secretion system protein GspF domain-containing protein</fullName>
    </recommendedName>
</protein>
<evidence type="ECO:0000256" key="1">
    <source>
        <dbReference type="SAM" id="Phobius"/>
    </source>
</evidence>